<sequence>MMDPLCAWLHNNPVYSSPTLASSKKKTSAMGGS</sequence>
<reference evidence="1" key="1">
    <citation type="submission" date="2014-09" db="EMBL/GenBank/DDBJ databases">
        <authorList>
            <person name="Magalhaes I.L.F."/>
            <person name="Oliveira U."/>
            <person name="Santos F.R."/>
            <person name="Vidigal T.H.D.A."/>
            <person name="Brescovit A.D."/>
            <person name="Santos A.J."/>
        </authorList>
    </citation>
    <scope>NUCLEOTIDE SEQUENCE</scope>
    <source>
        <tissue evidence="1">Shoot tissue taken approximately 20 cm above the soil surface</tissue>
    </source>
</reference>
<organism evidence="1">
    <name type="scientific">Arundo donax</name>
    <name type="common">Giant reed</name>
    <name type="synonym">Donax arundinaceus</name>
    <dbReference type="NCBI Taxonomy" id="35708"/>
    <lineage>
        <taxon>Eukaryota</taxon>
        <taxon>Viridiplantae</taxon>
        <taxon>Streptophyta</taxon>
        <taxon>Embryophyta</taxon>
        <taxon>Tracheophyta</taxon>
        <taxon>Spermatophyta</taxon>
        <taxon>Magnoliopsida</taxon>
        <taxon>Liliopsida</taxon>
        <taxon>Poales</taxon>
        <taxon>Poaceae</taxon>
        <taxon>PACMAD clade</taxon>
        <taxon>Arundinoideae</taxon>
        <taxon>Arundineae</taxon>
        <taxon>Arundo</taxon>
    </lineage>
</organism>
<evidence type="ECO:0000313" key="1">
    <source>
        <dbReference type="EMBL" id="JAE24470.1"/>
    </source>
</evidence>
<reference evidence="1" key="2">
    <citation type="journal article" date="2015" name="Data Brief">
        <title>Shoot transcriptome of the giant reed, Arundo donax.</title>
        <authorList>
            <person name="Barrero R.A."/>
            <person name="Guerrero F.D."/>
            <person name="Moolhuijzen P."/>
            <person name="Goolsby J.A."/>
            <person name="Tidwell J."/>
            <person name="Bellgard S.E."/>
            <person name="Bellgard M.I."/>
        </authorList>
    </citation>
    <scope>NUCLEOTIDE SEQUENCE</scope>
    <source>
        <tissue evidence="1">Shoot tissue taken approximately 20 cm above the soil surface</tissue>
    </source>
</reference>
<dbReference type="EMBL" id="GBRH01173426">
    <property type="protein sequence ID" value="JAE24470.1"/>
    <property type="molecule type" value="Transcribed_RNA"/>
</dbReference>
<protein>
    <submittedName>
        <fullName evidence="1">Uncharacterized protein</fullName>
    </submittedName>
</protein>
<name>A0A0A9GHA0_ARUDO</name>
<dbReference type="AlphaFoldDB" id="A0A0A9GHA0"/>
<proteinExistence type="predicted"/>
<accession>A0A0A9GHA0</accession>